<evidence type="ECO:0000313" key="3">
    <source>
        <dbReference type="Proteomes" id="UP000553459"/>
    </source>
</evidence>
<name>A0A845PZD9_9FLAO</name>
<comment type="caution">
    <text evidence="2">The sequence shown here is derived from an EMBL/GenBank/DDBJ whole genome shotgun (WGS) entry which is preliminary data.</text>
</comment>
<keyword evidence="1" id="KW-0175">Coiled coil</keyword>
<evidence type="ECO:0000313" key="2">
    <source>
        <dbReference type="EMBL" id="NAW51450.1"/>
    </source>
</evidence>
<proteinExistence type="predicted"/>
<evidence type="ECO:0008006" key="4">
    <source>
        <dbReference type="Google" id="ProtNLM"/>
    </source>
</evidence>
<keyword evidence="3" id="KW-1185">Reference proteome</keyword>
<dbReference type="RefSeq" id="WP_166519730.1">
    <property type="nucleotide sequence ID" value="NZ_JAAABJ010000535.1"/>
</dbReference>
<sequence>MKIKILILSLVSGLTFAQQKDSIKNYYQELNALKERIAHLEEEKGKQETKKTENIIDRIKPGVVTIFRLGELDWNQNKMNPKIGHIQDEHYRFWSRIMMYLYMDTKINDKFDFRASILSHPYFAFGGNSDTKLSILLDELWLNYKLNENYALRFGRQDASRVWDNQIGEQFDFWKHDGLTLISHHKIKDFDLSGNLAYFVENYKDNASFRNQGKMYGFSLRLNKSTPSYDWKIGTGLIKAEQIPNRYYSNIGQYYYDGDLAPDYAIWTSQLGIKFKKMSNLSFNLDFYRNLKNYPQNPVSNLITDKQGNNSFSKEYRAEEAPDFSKQKTGVYANASIDIPLLKKDLNIGLSYLYMQKYAALDYFAQYDLARWAATNVQGPEIVIAYPINKWMRLRNRIFFTKDIKGYNAVNEDFLRKGNRGRLDLIINF</sequence>
<protein>
    <recommendedName>
        <fullName evidence="4">Porin</fullName>
    </recommendedName>
</protein>
<evidence type="ECO:0000256" key="1">
    <source>
        <dbReference type="SAM" id="Coils"/>
    </source>
</evidence>
<accession>A0A845PZD9</accession>
<dbReference type="EMBL" id="JAAABJ010000535">
    <property type="protein sequence ID" value="NAW51450.1"/>
    <property type="molecule type" value="Genomic_DNA"/>
</dbReference>
<dbReference type="AlphaFoldDB" id="A0A845PZD9"/>
<dbReference type="Proteomes" id="UP000553459">
    <property type="component" value="Unassembled WGS sequence"/>
</dbReference>
<feature type="coiled-coil region" evidence="1">
    <location>
        <begin position="16"/>
        <end position="50"/>
    </location>
</feature>
<gene>
    <name evidence="2" type="ORF">GNY06_08670</name>
</gene>
<reference evidence="2 3" key="1">
    <citation type="submission" date="2019-11" db="EMBL/GenBank/DDBJ databases">
        <title>Characterization of Elizabethkingia argenteiflava sp. nov., isolated from inner surface of Soybean Pods.</title>
        <authorList>
            <person name="Mo S."/>
        </authorList>
    </citation>
    <scope>NUCLEOTIDE SEQUENCE [LARGE SCALE GENOMIC DNA]</scope>
    <source>
        <strain evidence="2 3">YB22</strain>
    </source>
</reference>
<organism evidence="2 3">
    <name type="scientific">Elizabethkingia argenteiflava</name>
    <dbReference type="NCBI Taxonomy" id="2681556"/>
    <lineage>
        <taxon>Bacteria</taxon>
        <taxon>Pseudomonadati</taxon>
        <taxon>Bacteroidota</taxon>
        <taxon>Flavobacteriia</taxon>
        <taxon>Flavobacteriales</taxon>
        <taxon>Weeksellaceae</taxon>
        <taxon>Elizabethkingia</taxon>
    </lineage>
</organism>